<dbReference type="EMBL" id="KN823320">
    <property type="protein sequence ID" value="KIO18036.1"/>
    <property type="molecule type" value="Genomic_DNA"/>
</dbReference>
<dbReference type="GO" id="GO:0005524">
    <property type="term" value="F:ATP binding"/>
    <property type="evidence" value="ECO:0007669"/>
    <property type="project" value="InterPro"/>
</dbReference>
<keyword evidence="3" id="KW-1185">Reference proteome</keyword>
<dbReference type="HOGENOM" id="CLU_019279_6_1_1"/>
<gene>
    <name evidence="2" type="ORF">M407DRAFT_163128</name>
</gene>
<dbReference type="Gene3D" id="1.10.510.10">
    <property type="entry name" value="Transferase(Phosphotransferase) domain 1"/>
    <property type="match status" value="1"/>
</dbReference>
<dbReference type="AlphaFoldDB" id="A0A0C3Q483"/>
<dbReference type="PANTHER" id="PTHR11909">
    <property type="entry name" value="CASEIN KINASE-RELATED"/>
    <property type="match status" value="1"/>
</dbReference>
<dbReference type="InterPro" id="IPR050235">
    <property type="entry name" value="CK1_Ser-Thr_kinase"/>
</dbReference>
<name>A0A0C3Q483_9AGAM</name>
<accession>A0A0C3Q483</accession>
<feature type="domain" description="Protein kinase" evidence="1">
    <location>
        <begin position="1"/>
        <end position="122"/>
    </location>
</feature>
<evidence type="ECO:0000259" key="1">
    <source>
        <dbReference type="PROSITE" id="PS50011"/>
    </source>
</evidence>
<reference evidence="3" key="2">
    <citation type="submission" date="2015-01" db="EMBL/GenBank/DDBJ databases">
        <title>Evolutionary Origins and Diversification of the Mycorrhizal Mutualists.</title>
        <authorList>
            <consortium name="DOE Joint Genome Institute"/>
            <consortium name="Mycorrhizal Genomics Consortium"/>
            <person name="Kohler A."/>
            <person name="Kuo A."/>
            <person name="Nagy L.G."/>
            <person name="Floudas D."/>
            <person name="Copeland A."/>
            <person name="Barry K.W."/>
            <person name="Cichocki N."/>
            <person name="Veneault-Fourrey C."/>
            <person name="LaButti K."/>
            <person name="Lindquist E.A."/>
            <person name="Lipzen A."/>
            <person name="Lundell T."/>
            <person name="Morin E."/>
            <person name="Murat C."/>
            <person name="Riley R."/>
            <person name="Ohm R."/>
            <person name="Sun H."/>
            <person name="Tunlid A."/>
            <person name="Henrissat B."/>
            <person name="Grigoriev I.V."/>
            <person name="Hibbett D.S."/>
            <person name="Martin F."/>
        </authorList>
    </citation>
    <scope>NUCLEOTIDE SEQUENCE [LARGE SCALE GENOMIC DNA]</scope>
    <source>
        <strain evidence="3">MUT 4182</strain>
    </source>
</reference>
<dbReference type="OrthoDB" id="3203292at2759"/>
<dbReference type="InterPro" id="IPR011009">
    <property type="entry name" value="Kinase-like_dom_sf"/>
</dbReference>
<dbReference type="Proteomes" id="UP000054248">
    <property type="component" value="Unassembled WGS sequence"/>
</dbReference>
<sequence>INLLNNQPVAIKFEPRKSDAPQLHDEYRSYRILNGCYGVPQVYHFGQEGLHNVLVIDLFGPILEDLFDLCGRKFSIKTVVMVAKAMLSRVQTLHEKNLIYRDIEPDNFLIGPPGTKNESTVL</sequence>
<organism evidence="2 3">
    <name type="scientific">Tulasnella calospora MUT 4182</name>
    <dbReference type="NCBI Taxonomy" id="1051891"/>
    <lineage>
        <taxon>Eukaryota</taxon>
        <taxon>Fungi</taxon>
        <taxon>Dikarya</taxon>
        <taxon>Basidiomycota</taxon>
        <taxon>Agaricomycotina</taxon>
        <taxon>Agaricomycetes</taxon>
        <taxon>Cantharellales</taxon>
        <taxon>Tulasnellaceae</taxon>
        <taxon>Tulasnella</taxon>
    </lineage>
</organism>
<evidence type="ECO:0000313" key="2">
    <source>
        <dbReference type="EMBL" id="KIO18036.1"/>
    </source>
</evidence>
<dbReference type="SUPFAM" id="SSF56112">
    <property type="entry name" value="Protein kinase-like (PK-like)"/>
    <property type="match status" value="1"/>
</dbReference>
<evidence type="ECO:0000313" key="3">
    <source>
        <dbReference type="Proteomes" id="UP000054248"/>
    </source>
</evidence>
<protein>
    <recommendedName>
        <fullName evidence="1">Protein kinase domain-containing protein</fullName>
    </recommendedName>
</protein>
<feature type="non-terminal residue" evidence="2">
    <location>
        <position position="1"/>
    </location>
</feature>
<dbReference type="GO" id="GO:0004672">
    <property type="term" value="F:protein kinase activity"/>
    <property type="evidence" value="ECO:0007669"/>
    <property type="project" value="InterPro"/>
</dbReference>
<reference evidence="2 3" key="1">
    <citation type="submission" date="2014-04" db="EMBL/GenBank/DDBJ databases">
        <authorList>
            <consortium name="DOE Joint Genome Institute"/>
            <person name="Kuo A."/>
            <person name="Girlanda M."/>
            <person name="Perotto S."/>
            <person name="Kohler A."/>
            <person name="Nagy L.G."/>
            <person name="Floudas D."/>
            <person name="Copeland A."/>
            <person name="Barry K.W."/>
            <person name="Cichocki N."/>
            <person name="Veneault-Fourrey C."/>
            <person name="LaButti K."/>
            <person name="Lindquist E.A."/>
            <person name="Lipzen A."/>
            <person name="Lundell T."/>
            <person name="Morin E."/>
            <person name="Murat C."/>
            <person name="Sun H."/>
            <person name="Tunlid A."/>
            <person name="Henrissat B."/>
            <person name="Grigoriev I.V."/>
            <person name="Hibbett D.S."/>
            <person name="Martin F."/>
            <person name="Nordberg H.P."/>
            <person name="Cantor M.N."/>
            <person name="Hua S.X."/>
        </authorList>
    </citation>
    <scope>NUCLEOTIDE SEQUENCE [LARGE SCALE GENOMIC DNA]</scope>
    <source>
        <strain evidence="2 3">MUT 4182</strain>
    </source>
</reference>
<dbReference type="InterPro" id="IPR000719">
    <property type="entry name" value="Prot_kinase_dom"/>
</dbReference>
<proteinExistence type="predicted"/>
<dbReference type="PROSITE" id="PS50011">
    <property type="entry name" value="PROTEIN_KINASE_DOM"/>
    <property type="match status" value="1"/>
</dbReference>
<dbReference type="STRING" id="1051891.A0A0C3Q483"/>
<dbReference type="Gene3D" id="3.30.200.20">
    <property type="entry name" value="Phosphorylase Kinase, domain 1"/>
    <property type="match status" value="1"/>
</dbReference>